<reference evidence="8 9" key="1">
    <citation type="submission" date="2019-10" db="EMBL/GenBank/DDBJ databases">
        <title>WGS of Leuconostoc mesenteroides.</title>
        <authorList>
            <person name="Melo Bolivar J."/>
            <person name="Marino-Ramirez L."/>
            <person name="Villamil Diaz L.M."/>
        </authorList>
    </citation>
    <scope>NUCLEOTIDE SEQUENCE [LARGE SCALE GENOMIC DNA]</scope>
    <source>
        <strain evidence="8 9">M11</strain>
    </source>
</reference>
<dbReference type="Proteomes" id="UP000469952">
    <property type="component" value="Unassembled WGS sequence"/>
</dbReference>
<protein>
    <submittedName>
        <fullName evidence="8">ATP-binding cassette domain-containing protein</fullName>
    </submittedName>
</protein>
<name>A0A843Z290_LEUME</name>
<keyword evidence="5 8" id="KW-0067">ATP-binding</keyword>
<organism evidence="8 9">
    <name type="scientific">Leuconostoc mesenteroides</name>
    <dbReference type="NCBI Taxonomy" id="1245"/>
    <lineage>
        <taxon>Bacteria</taxon>
        <taxon>Bacillati</taxon>
        <taxon>Bacillota</taxon>
        <taxon>Bacilli</taxon>
        <taxon>Lactobacillales</taxon>
        <taxon>Lactobacillaceae</taxon>
        <taxon>Leuconostoc</taxon>
    </lineage>
</organism>
<keyword evidence="3" id="KW-1003">Cell membrane</keyword>
<dbReference type="InterPro" id="IPR030679">
    <property type="entry name" value="ABC_ATPase_HisP-typ"/>
</dbReference>
<sequence length="250" mass="27244">MALIEVNNLSVEIKKKKILQEINFSVEKGEVTVLVGPSGSGKTTLLRTLNLLQEPSQGTIKIGGTSIDGRKINKKSTRSLRSESTMVFQQFNLFKNMAVIENVMAPLLLNKLAKWDEAHDIAASVLSEVGLVAFQDKYPSSLSGGQQQRVSIARAIAAKPSVVLLDEPTSALDPELVGSVLKTILALAKQHITMVIVTHEMEFARLIGNQIIFLENGQIVHKGSPDQVLSSNGPKRVNDFVNSVSKNNYL</sequence>
<dbReference type="AlphaFoldDB" id="A0A843Z290"/>
<dbReference type="Gene3D" id="3.40.50.300">
    <property type="entry name" value="P-loop containing nucleotide triphosphate hydrolases"/>
    <property type="match status" value="1"/>
</dbReference>
<dbReference type="RefSeq" id="WP_059442356.1">
    <property type="nucleotide sequence ID" value="NZ_BCMO01000016.1"/>
</dbReference>
<dbReference type="InterPro" id="IPR017871">
    <property type="entry name" value="ABC_transporter-like_CS"/>
</dbReference>
<dbReference type="SMART" id="SM00382">
    <property type="entry name" value="AAA"/>
    <property type="match status" value="1"/>
</dbReference>
<dbReference type="PANTHER" id="PTHR43166">
    <property type="entry name" value="AMINO ACID IMPORT ATP-BINDING PROTEIN"/>
    <property type="match status" value="1"/>
</dbReference>
<dbReference type="PROSITE" id="PS50893">
    <property type="entry name" value="ABC_TRANSPORTER_2"/>
    <property type="match status" value="1"/>
</dbReference>
<dbReference type="GO" id="GO:0005524">
    <property type="term" value="F:ATP binding"/>
    <property type="evidence" value="ECO:0007669"/>
    <property type="project" value="UniProtKB-KW"/>
</dbReference>
<evidence type="ECO:0000313" key="8">
    <source>
        <dbReference type="EMBL" id="MQR26845.1"/>
    </source>
</evidence>
<evidence type="ECO:0000256" key="2">
    <source>
        <dbReference type="ARBA" id="ARBA00022448"/>
    </source>
</evidence>
<keyword evidence="2" id="KW-0813">Transport</keyword>
<feature type="domain" description="ABC transporter" evidence="7">
    <location>
        <begin position="4"/>
        <end position="241"/>
    </location>
</feature>
<proteinExistence type="predicted"/>
<gene>
    <name evidence="8" type="ORF">GFV13_06095</name>
</gene>
<dbReference type="SUPFAM" id="SSF52540">
    <property type="entry name" value="P-loop containing nucleoside triphosphate hydrolases"/>
    <property type="match status" value="1"/>
</dbReference>
<keyword evidence="4" id="KW-0547">Nucleotide-binding</keyword>
<dbReference type="InterPro" id="IPR003439">
    <property type="entry name" value="ABC_transporter-like_ATP-bd"/>
</dbReference>
<dbReference type="PANTHER" id="PTHR43166:SF35">
    <property type="entry name" value="L-CYSTINE IMPORT ATP-BINDING PROTEIN TCYN"/>
    <property type="match status" value="1"/>
</dbReference>
<evidence type="ECO:0000256" key="1">
    <source>
        <dbReference type="ARBA" id="ARBA00004202"/>
    </source>
</evidence>
<comment type="caution">
    <text evidence="8">The sequence shown here is derived from an EMBL/GenBank/DDBJ whole genome shotgun (WGS) entry which is preliminary data.</text>
</comment>
<evidence type="ECO:0000256" key="5">
    <source>
        <dbReference type="ARBA" id="ARBA00022840"/>
    </source>
</evidence>
<dbReference type="PROSITE" id="PS00211">
    <property type="entry name" value="ABC_TRANSPORTER_1"/>
    <property type="match status" value="1"/>
</dbReference>
<dbReference type="GO" id="GO:0015424">
    <property type="term" value="F:ABC-type amino acid transporter activity"/>
    <property type="evidence" value="ECO:0007669"/>
    <property type="project" value="InterPro"/>
</dbReference>
<comment type="subcellular location">
    <subcellularLocation>
        <location evidence="1">Cell membrane</location>
        <topology evidence="1">Peripheral membrane protein</topology>
    </subcellularLocation>
</comment>
<dbReference type="Pfam" id="PF00005">
    <property type="entry name" value="ABC_tran"/>
    <property type="match status" value="1"/>
</dbReference>
<evidence type="ECO:0000256" key="6">
    <source>
        <dbReference type="ARBA" id="ARBA00023136"/>
    </source>
</evidence>
<dbReference type="EMBL" id="WIPA01000007">
    <property type="protein sequence ID" value="MQR26845.1"/>
    <property type="molecule type" value="Genomic_DNA"/>
</dbReference>
<dbReference type="GO" id="GO:0005886">
    <property type="term" value="C:plasma membrane"/>
    <property type="evidence" value="ECO:0007669"/>
    <property type="project" value="UniProtKB-SubCell"/>
</dbReference>
<evidence type="ECO:0000256" key="3">
    <source>
        <dbReference type="ARBA" id="ARBA00022475"/>
    </source>
</evidence>
<dbReference type="InterPro" id="IPR027417">
    <property type="entry name" value="P-loop_NTPase"/>
</dbReference>
<dbReference type="InterPro" id="IPR003593">
    <property type="entry name" value="AAA+_ATPase"/>
</dbReference>
<evidence type="ECO:0000313" key="9">
    <source>
        <dbReference type="Proteomes" id="UP000469952"/>
    </source>
</evidence>
<dbReference type="GO" id="GO:0016887">
    <property type="term" value="F:ATP hydrolysis activity"/>
    <property type="evidence" value="ECO:0007669"/>
    <property type="project" value="InterPro"/>
</dbReference>
<dbReference type="InterPro" id="IPR050086">
    <property type="entry name" value="MetN_ABC_transporter-like"/>
</dbReference>
<keyword evidence="6" id="KW-0472">Membrane</keyword>
<accession>A0A843Z290</accession>
<dbReference type="PIRSF" id="PIRSF039085">
    <property type="entry name" value="ABC_ATPase_HisP"/>
    <property type="match status" value="1"/>
</dbReference>
<evidence type="ECO:0000256" key="4">
    <source>
        <dbReference type="ARBA" id="ARBA00022741"/>
    </source>
</evidence>
<evidence type="ECO:0000259" key="7">
    <source>
        <dbReference type="PROSITE" id="PS50893"/>
    </source>
</evidence>